<comment type="caution">
    <text evidence="2">The sequence shown here is derived from an EMBL/GenBank/DDBJ whole genome shotgun (WGS) entry which is preliminary data.</text>
</comment>
<evidence type="ECO:0000313" key="3">
    <source>
        <dbReference type="Proteomes" id="UP001607302"/>
    </source>
</evidence>
<feature type="transmembrane region" description="Helical" evidence="1">
    <location>
        <begin position="389"/>
        <end position="416"/>
    </location>
</feature>
<reference evidence="2 3" key="1">
    <citation type="journal article" date="2024" name="Ann. Entomol. Soc. Am.">
        <title>Genomic analyses of the southern and eastern yellowjacket wasps (Hymenoptera: Vespidae) reveal evolutionary signatures of social life.</title>
        <authorList>
            <person name="Catto M.A."/>
            <person name="Caine P.B."/>
            <person name="Orr S.E."/>
            <person name="Hunt B.G."/>
            <person name="Goodisman M.A.D."/>
        </authorList>
    </citation>
    <scope>NUCLEOTIDE SEQUENCE [LARGE SCALE GENOMIC DNA]</scope>
    <source>
        <strain evidence="2">233</strain>
        <tissue evidence="2">Head and thorax</tissue>
    </source>
</reference>
<dbReference type="AlphaFoldDB" id="A0ABD2A6A9"/>
<keyword evidence="1" id="KW-0812">Transmembrane</keyword>
<feature type="transmembrane region" description="Helical" evidence="1">
    <location>
        <begin position="422"/>
        <end position="441"/>
    </location>
</feature>
<evidence type="ECO:0000313" key="2">
    <source>
        <dbReference type="EMBL" id="KAL2716163.1"/>
    </source>
</evidence>
<name>A0ABD2A6A9_VESSQ</name>
<keyword evidence="1" id="KW-0472">Membrane</keyword>
<keyword evidence="3" id="KW-1185">Reference proteome</keyword>
<sequence length="526" mass="57676">MAVPGVPCQIHYPILKSLLLAGLTSTIFQDSQLTSSEKGRRDCVLRHLTPSYSRIDAKFKQKPIRLGEANVRNSRNETKAVLQFVDRHTEEASRLTACEGGRLDERGSFRPFRTVNRHCIHVTPMDLREHREKDIQIVESGMSRLTTLYILIMLVLKANKFHGCIASTSIGGVQLPSISVEIPGVSMASAASLFSSLCGRGSFSEASLRTLPLLELSSSDQAYSSMIEFAIVRVVQYNNITKMKKNRKMTILSELISLADQLAKCNTLPLTFDATYQHPHSYRMIAMLSTKGYPISLRHSSADAVDHLSPSRLDQILSLSTPPSEIARCPSDFINVSSESHIPQSAFRGNLRAQRVYSEGGLRLGSQKTKNSSSIRDTRSFRYICPKQAFCVLLATVIAAAVATVEAVVAAVVAAAAIATTIAAATASLFTLGQITVALPAKETRLRSRIFATRQVDRFGDEAEVTARQCVEIYDCHCVLSASGSYSVECNRQAVDTLGSQERRDETSRTRVVDQGATSRAVLTLL</sequence>
<evidence type="ECO:0000256" key="1">
    <source>
        <dbReference type="SAM" id="Phobius"/>
    </source>
</evidence>
<accession>A0ABD2A6A9</accession>
<dbReference type="EMBL" id="JAUDFV010000154">
    <property type="protein sequence ID" value="KAL2716163.1"/>
    <property type="molecule type" value="Genomic_DNA"/>
</dbReference>
<proteinExistence type="predicted"/>
<organism evidence="2 3">
    <name type="scientific">Vespula squamosa</name>
    <name type="common">Southern yellow jacket</name>
    <name type="synonym">Wasp</name>
    <dbReference type="NCBI Taxonomy" id="30214"/>
    <lineage>
        <taxon>Eukaryota</taxon>
        <taxon>Metazoa</taxon>
        <taxon>Ecdysozoa</taxon>
        <taxon>Arthropoda</taxon>
        <taxon>Hexapoda</taxon>
        <taxon>Insecta</taxon>
        <taxon>Pterygota</taxon>
        <taxon>Neoptera</taxon>
        <taxon>Endopterygota</taxon>
        <taxon>Hymenoptera</taxon>
        <taxon>Apocrita</taxon>
        <taxon>Aculeata</taxon>
        <taxon>Vespoidea</taxon>
        <taxon>Vespidae</taxon>
        <taxon>Vespinae</taxon>
        <taxon>Vespula</taxon>
    </lineage>
</organism>
<dbReference type="Proteomes" id="UP001607302">
    <property type="component" value="Unassembled WGS sequence"/>
</dbReference>
<protein>
    <submittedName>
        <fullName evidence="2">Uncharacterized protein</fullName>
    </submittedName>
</protein>
<gene>
    <name evidence="2" type="ORF">V1478_013839</name>
</gene>
<keyword evidence="1" id="KW-1133">Transmembrane helix</keyword>